<evidence type="ECO:0000313" key="1">
    <source>
        <dbReference type="EMBL" id="KRZ18720.1"/>
    </source>
</evidence>
<protein>
    <submittedName>
        <fullName evidence="1">Uncharacterized protein</fullName>
    </submittedName>
</protein>
<dbReference type="Proteomes" id="UP000055024">
    <property type="component" value="Unassembled WGS sequence"/>
</dbReference>
<dbReference type="EMBL" id="JYDP01000002">
    <property type="protein sequence ID" value="KRZ18720.1"/>
    <property type="molecule type" value="Genomic_DNA"/>
</dbReference>
<gene>
    <name evidence="1" type="ORF">T11_3843</name>
</gene>
<accession>A0A0V1I859</accession>
<reference evidence="1 2" key="1">
    <citation type="submission" date="2015-01" db="EMBL/GenBank/DDBJ databases">
        <title>Evolution of Trichinella species and genotypes.</title>
        <authorList>
            <person name="Korhonen P.K."/>
            <person name="Edoardo P."/>
            <person name="Giuseppe L.R."/>
            <person name="Gasser R.B."/>
        </authorList>
    </citation>
    <scope>NUCLEOTIDE SEQUENCE [LARGE SCALE GENOMIC DNA]</scope>
    <source>
        <strain evidence="1">ISS1029</strain>
    </source>
</reference>
<comment type="caution">
    <text evidence="1">The sequence shown here is derived from an EMBL/GenBank/DDBJ whole genome shotgun (WGS) entry which is preliminary data.</text>
</comment>
<keyword evidence="2" id="KW-1185">Reference proteome</keyword>
<feature type="non-terminal residue" evidence="1">
    <location>
        <position position="1"/>
    </location>
</feature>
<sequence length="178" mass="20052">LICRMLVCPLSVGIRKQLRCEKRTTENREQKEKNNNKKNQEKLLNWTCKAGSKFNGGEERLGLLRRTDRRFRQRCFKAWSSSCLALHSTDAVLAPTPPCIPVTASIDHRVGAVTVDGIDDDDNFTPTIPPQSTLPNVCRRASRLLLPPPACGDDDLRLFNLSKWENLAGIAESKLLWP</sequence>
<dbReference type="OrthoDB" id="10400300at2759"/>
<proteinExistence type="predicted"/>
<organism evidence="1 2">
    <name type="scientific">Trichinella zimbabwensis</name>
    <dbReference type="NCBI Taxonomy" id="268475"/>
    <lineage>
        <taxon>Eukaryota</taxon>
        <taxon>Metazoa</taxon>
        <taxon>Ecdysozoa</taxon>
        <taxon>Nematoda</taxon>
        <taxon>Enoplea</taxon>
        <taxon>Dorylaimia</taxon>
        <taxon>Trichinellida</taxon>
        <taxon>Trichinellidae</taxon>
        <taxon>Trichinella</taxon>
    </lineage>
</organism>
<evidence type="ECO:0000313" key="2">
    <source>
        <dbReference type="Proteomes" id="UP000055024"/>
    </source>
</evidence>
<name>A0A0V1I859_9BILA</name>
<dbReference type="AlphaFoldDB" id="A0A0V1I859"/>